<evidence type="ECO:0000259" key="7">
    <source>
        <dbReference type="Pfam" id="PF04085"/>
    </source>
</evidence>
<sequence length="297" mass="31609">MHPDRKTIRRRRAIFGALVATSLALLTVWFGEPAGGALHALQRGAQEVFSPIQTGASRALKPFRDAIAWTGDTLSAKGENDRLSGEVGRLRQELAATQTARRDVEQLQGFVDIAREGTFPQGTAPVTARVIARSPTVWWSSVQINKGSGDGIAVDQPVITGDGLAGKVTSVTSGTATITLIADERSSVSAQVMPAGADGIVRPKVGNPDDLLLDFVEKGSQIKTGQTVVTSGFSSSRGLESLFPRGVPVGRVKKVDRSELDIYQTVHIEPFAELTRMDFVQVLTAAQPGARAEVPSQ</sequence>
<dbReference type="InterPro" id="IPR042177">
    <property type="entry name" value="Cell/Rod_1"/>
</dbReference>
<accession>A0A6J4T9M9</accession>
<comment type="similarity">
    <text evidence="1 5">Belongs to the MreC family.</text>
</comment>
<dbReference type="GO" id="GO:0008360">
    <property type="term" value="P:regulation of cell shape"/>
    <property type="evidence" value="ECO:0007669"/>
    <property type="project" value="UniProtKB-KW"/>
</dbReference>
<proteinExistence type="inferred from homology"/>
<keyword evidence="6" id="KW-0812">Transmembrane</keyword>
<dbReference type="InterPro" id="IPR007221">
    <property type="entry name" value="MreC"/>
</dbReference>
<dbReference type="NCBIfam" id="TIGR00219">
    <property type="entry name" value="mreC"/>
    <property type="match status" value="1"/>
</dbReference>
<keyword evidence="6" id="KW-0472">Membrane</keyword>
<dbReference type="Gene3D" id="2.40.10.340">
    <property type="entry name" value="Rod shape-determining protein MreC, domain 1"/>
    <property type="match status" value="1"/>
</dbReference>
<evidence type="ECO:0000256" key="4">
    <source>
        <dbReference type="ARBA" id="ARBA00032089"/>
    </source>
</evidence>
<evidence type="ECO:0000256" key="2">
    <source>
        <dbReference type="ARBA" id="ARBA00013855"/>
    </source>
</evidence>
<dbReference type="Gene3D" id="2.40.10.350">
    <property type="entry name" value="Rod shape-determining protein MreC, domain 2"/>
    <property type="match status" value="1"/>
</dbReference>
<organism evidence="8">
    <name type="scientific">uncultured Solirubrobacterales bacterium</name>
    <dbReference type="NCBI Taxonomy" id="768556"/>
    <lineage>
        <taxon>Bacteria</taxon>
        <taxon>Bacillati</taxon>
        <taxon>Actinomycetota</taxon>
        <taxon>Thermoleophilia</taxon>
        <taxon>Solirubrobacterales</taxon>
        <taxon>environmental samples</taxon>
    </lineage>
</organism>
<keyword evidence="3 5" id="KW-0133">Cell shape</keyword>
<dbReference type="InterPro" id="IPR042175">
    <property type="entry name" value="Cell/Rod_MreC_2"/>
</dbReference>
<evidence type="ECO:0000256" key="6">
    <source>
        <dbReference type="SAM" id="Phobius"/>
    </source>
</evidence>
<dbReference type="EMBL" id="CADCVU010000200">
    <property type="protein sequence ID" value="CAA9517669.1"/>
    <property type="molecule type" value="Genomic_DNA"/>
</dbReference>
<dbReference type="Pfam" id="PF04085">
    <property type="entry name" value="MreC"/>
    <property type="match status" value="1"/>
</dbReference>
<evidence type="ECO:0000256" key="1">
    <source>
        <dbReference type="ARBA" id="ARBA00009369"/>
    </source>
</evidence>
<dbReference type="PANTHER" id="PTHR34138:SF1">
    <property type="entry name" value="CELL SHAPE-DETERMINING PROTEIN MREC"/>
    <property type="match status" value="1"/>
</dbReference>
<gene>
    <name evidence="8" type="ORF">AVDCRST_MAG45-2302</name>
</gene>
<protein>
    <recommendedName>
        <fullName evidence="2 5">Cell shape-determining protein MreC</fullName>
    </recommendedName>
    <alternativeName>
        <fullName evidence="4 5">Cell shape protein MreC</fullName>
    </alternativeName>
</protein>
<feature type="transmembrane region" description="Helical" evidence="6">
    <location>
        <begin position="12"/>
        <end position="31"/>
    </location>
</feature>
<evidence type="ECO:0000256" key="5">
    <source>
        <dbReference type="PIRNR" id="PIRNR038471"/>
    </source>
</evidence>
<name>A0A6J4T9M9_9ACTN</name>
<dbReference type="InterPro" id="IPR055342">
    <property type="entry name" value="MreC_beta-barrel_core"/>
</dbReference>
<reference evidence="8" key="1">
    <citation type="submission" date="2020-02" db="EMBL/GenBank/DDBJ databases">
        <authorList>
            <person name="Meier V. D."/>
        </authorList>
    </citation>
    <scope>NUCLEOTIDE SEQUENCE</scope>
    <source>
        <strain evidence="8">AVDCRST_MAG45</strain>
    </source>
</reference>
<feature type="domain" description="Rod shape-determining protein MreC beta-barrel core" evidence="7">
    <location>
        <begin position="130"/>
        <end position="283"/>
    </location>
</feature>
<dbReference type="PANTHER" id="PTHR34138">
    <property type="entry name" value="CELL SHAPE-DETERMINING PROTEIN MREC"/>
    <property type="match status" value="1"/>
</dbReference>
<dbReference type="GO" id="GO:0005886">
    <property type="term" value="C:plasma membrane"/>
    <property type="evidence" value="ECO:0007669"/>
    <property type="project" value="TreeGrafter"/>
</dbReference>
<evidence type="ECO:0000313" key="8">
    <source>
        <dbReference type="EMBL" id="CAA9517669.1"/>
    </source>
</evidence>
<dbReference type="PIRSF" id="PIRSF038471">
    <property type="entry name" value="MreC"/>
    <property type="match status" value="1"/>
</dbReference>
<evidence type="ECO:0000256" key="3">
    <source>
        <dbReference type="ARBA" id="ARBA00022960"/>
    </source>
</evidence>
<comment type="function">
    <text evidence="5">Involved in formation and maintenance of cell shape.</text>
</comment>
<keyword evidence="6" id="KW-1133">Transmembrane helix</keyword>
<dbReference type="AlphaFoldDB" id="A0A6J4T9M9"/>